<protein>
    <recommendedName>
        <fullName evidence="1">Glycosyltransferase 2-like domain-containing protein</fullName>
    </recommendedName>
</protein>
<name>A0A0C1LH78_9BACT</name>
<dbReference type="Gene3D" id="3.90.550.10">
    <property type="entry name" value="Spore Coat Polysaccharide Biosynthesis Protein SpsA, Chain A"/>
    <property type="match status" value="1"/>
</dbReference>
<dbReference type="EMBL" id="JSVC01000011">
    <property type="protein sequence ID" value="KIC94663.1"/>
    <property type="molecule type" value="Genomic_DNA"/>
</dbReference>
<dbReference type="Proteomes" id="UP000031408">
    <property type="component" value="Unassembled WGS sequence"/>
</dbReference>
<dbReference type="Pfam" id="PF00535">
    <property type="entry name" value="Glycos_transf_2"/>
    <property type="match status" value="1"/>
</dbReference>
<reference evidence="2 3" key="1">
    <citation type="submission" date="2014-11" db="EMBL/GenBank/DDBJ databases">
        <title>Genome sequence of Flavihumibacter solisilvae 3-3.</title>
        <authorList>
            <person name="Zhou G."/>
            <person name="Li M."/>
            <person name="Wang G."/>
        </authorList>
    </citation>
    <scope>NUCLEOTIDE SEQUENCE [LARGE SCALE GENOMIC DNA]</scope>
    <source>
        <strain evidence="2 3">3-3</strain>
    </source>
</reference>
<dbReference type="OrthoDB" id="9770457at2"/>
<feature type="domain" description="Glycosyltransferase 2-like" evidence="1">
    <location>
        <begin position="22"/>
        <end position="150"/>
    </location>
</feature>
<sequence length="309" mass="35179">MELRRSDTVVNMASLLEKPVVTVVVPSYNSSSTIERTLQSVIKQTYSHLDIIVVDDCSADYKELNRIVSSINDSRIRVFRHEVNRNGSAARNTGVSKASGLFVAFLDSDDEWMPDHIDRCVKLASNQAPGNEYLIYSRMDVRGRTSNYFLPASGKAQEQSVSSYLFMKGGFISTCGMFMPISTARMFPFNENLIRHQDYDLVLKLEASGVPFLYSDHVGAIVHWENSSPATKGGTIDFSLNWALNNKSYFDKMGFSGFILKHVVWPLLRKGEYKDGFKFLKKYCNPFLITPYNWYVTLTIIKARFFQSR</sequence>
<dbReference type="AlphaFoldDB" id="A0A0C1LH78"/>
<evidence type="ECO:0000313" key="3">
    <source>
        <dbReference type="Proteomes" id="UP000031408"/>
    </source>
</evidence>
<dbReference type="STRING" id="1349421.OI18_11315"/>
<evidence type="ECO:0000259" key="1">
    <source>
        <dbReference type="Pfam" id="PF00535"/>
    </source>
</evidence>
<accession>A0A0C1LH78</accession>
<dbReference type="PANTHER" id="PTHR43685">
    <property type="entry name" value="GLYCOSYLTRANSFERASE"/>
    <property type="match status" value="1"/>
</dbReference>
<dbReference type="SUPFAM" id="SSF53448">
    <property type="entry name" value="Nucleotide-diphospho-sugar transferases"/>
    <property type="match status" value="1"/>
</dbReference>
<dbReference type="PANTHER" id="PTHR43685:SF11">
    <property type="entry name" value="GLYCOSYLTRANSFERASE TAGX-RELATED"/>
    <property type="match status" value="1"/>
</dbReference>
<dbReference type="InterPro" id="IPR050834">
    <property type="entry name" value="Glycosyltransf_2"/>
</dbReference>
<dbReference type="InterPro" id="IPR001173">
    <property type="entry name" value="Glyco_trans_2-like"/>
</dbReference>
<proteinExistence type="predicted"/>
<dbReference type="InterPro" id="IPR029044">
    <property type="entry name" value="Nucleotide-diphossugar_trans"/>
</dbReference>
<comment type="caution">
    <text evidence="2">The sequence shown here is derived from an EMBL/GenBank/DDBJ whole genome shotgun (WGS) entry which is preliminary data.</text>
</comment>
<dbReference type="CDD" id="cd00761">
    <property type="entry name" value="Glyco_tranf_GTA_type"/>
    <property type="match status" value="1"/>
</dbReference>
<keyword evidence="3" id="KW-1185">Reference proteome</keyword>
<evidence type="ECO:0000313" key="2">
    <source>
        <dbReference type="EMBL" id="KIC94663.1"/>
    </source>
</evidence>
<gene>
    <name evidence="2" type="ORF">OI18_11315</name>
</gene>
<organism evidence="2 3">
    <name type="scientific">Flavihumibacter solisilvae</name>
    <dbReference type="NCBI Taxonomy" id="1349421"/>
    <lineage>
        <taxon>Bacteria</taxon>
        <taxon>Pseudomonadati</taxon>
        <taxon>Bacteroidota</taxon>
        <taxon>Chitinophagia</taxon>
        <taxon>Chitinophagales</taxon>
        <taxon>Chitinophagaceae</taxon>
        <taxon>Flavihumibacter</taxon>
    </lineage>
</organism>